<organism evidence="9 10">
    <name type="scientific">Vespula germanica</name>
    <name type="common">German yellow jacket</name>
    <name type="synonym">Paravespula germanica</name>
    <dbReference type="NCBI Taxonomy" id="30212"/>
    <lineage>
        <taxon>Eukaryota</taxon>
        <taxon>Metazoa</taxon>
        <taxon>Ecdysozoa</taxon>
        <taxon>Arthropoda</taxon>
        <taxon>Hexapoda</taxon>
        <taxon>Insecta</taxon>
        <taxon>Pterygota</taxon>
        <taxon>Neoptera</taxon>
        <taxon>Endopterygota</taxon>
        <taxon>Hymenoptera</taxon>
        <taxon>Apocrita</taxon>
        <taxon>Aculeata</taxon>
        <taxon>Vespoidea</taxon>
        <taxon>Vespidae</taxon>
        <taxon>Vespinae</taxon>
        <taxon>Vespula</taxon>
    </lineage>
</organism>
<comment type="cofactor">
    <cofactor evidence="1">
        <name>Mg(2+)</name>
        <dbReference type="ChEBI" id="CHEBI:18420"/>
    </cofactor>
</comment>
<comment type="caution">
    <text evidence="9">The sequence shown here is derived from an EMBL/GenBank/DDBJ whole genome shotgun (WGS) entry which is preliminary data.</text>
</comment>
<keyword evidence="5" id="KW-0269">Exonuclease</keyword>
<evidence type="ECO:0000256" key="6">
    <source>
        <dbReference type="ARBA" id="ARBA00022842"/>
    </source>
</evidence>
<evidence type="ECO:0000256" key="5">
    <source>
        <dbReference type="ARBA" id="ARBA00022839"/>
    </source>
</evidence>
<dbReference type="GO" id="GO:0008296">
    <property type="term" value="F:3'-5'-DNA exonuclease activity"/>
    <property type="evidence" value="ECO:0007669"/>
    <property type="project" value="TreeGrafter"/>
</dbReference>
<comment type="similarity">
    <text evidence="7">Belongs to the exonuclease superfamily. TREX family.</text>
</comment>
<proteinExistence type="inferred from homology"/>
<dbReference type="PANTHER" id="PTHR13058">
    <property type="entry name" value="THREE PRIME REPAIR EXONUCLEASE 1, 2"/>
    <property type="match status" value="1"/>
</dbReference>
<dbReference type="Gene3D" id="3.30.420.10">
    <property type="entry name" value="Ribonuclease H-like superfamily/Ribonuclease H"/>
    <property type="match status" value="1"/>
</dbReference>
<name>A0A834K0Y5_VESGE</name>
<evidence type="ECO:0000313" key="10">
    <source>
        <dbReference type="Proteomes" id="UP000617340"/>
    </source>
</evidence>
<reference evidence="9" key="1">
    <citation type="journal article" date="2020" name="G3 (Bethesda)">
        <title>High-Quality Assemblies for Three Invasive Social Wasps from the &lt;i&gt;Vespula&lt;/i&gt; Genus.</title>
        <authorList>
            <person name="Harrop T.W.R."/>
            <person name="Guhlin J."/>
            <person name="McLaughlin G.M."/>
            <person name="Permina E."/>
            <person name="Stockwell P."/>
            <person name="Gilligan J."/>
            <person name="Le Lec M.F."/>
            <person name="Gruber M.A.M."/>
            <person name="Quinn O."/>
            <person name="Lovegrove M."/>
            <person name="Duncan E.J."/>
            <person name="Remnant E.J."/>
            <person name="Van Eeckhoven J."/>
            <person name="Graham B."/>
            <person name="Knapp R.A."/>
            <person name="Langford K.W."/>
            <person name="Kronenberg Z."/>
            <person name="Press M.O."/>
            <person name="Eacker S.M."/>
            <person name="Wilson-Rankin E.E."/>
            <person name="Purcell J."/>
            <person name="Lester P.J."/>
            <person name="Dearden P.K."/>
        </authorList>
    </citation>
    <scope>NUCLEOTIDE SEQUENCE</scope>
    <source>
        <strain evidence="9">Linc-1</strain>
    </source>
</reference>
<dbReference type="InterPro" id="IPR040393">
    <property type="entry name" value="TREX1/2"/>
</dbReference>
<evidence type="ECO:0000256" key="7">
    <source>
        <dbReference type="ARBA" id="ARBA00025769"/>
    </source>
</evidence>
<dbReference type="GO" id="GO:0006308">
    <property type="term" value="P:DNA catabolic process"/>
    <property type="evidence" value="ECO:0007669"/>
    <property type="project" value="TreeGrafter"/>
</dbReference>
<keyword evidence="2" id="KW-0540">Nuclease</keyword>
<sequence>MIKTFVFFDIETTGLIEGNKMPRITEFSFVAVTRDNICLNKNKIPRVLQTLTVPVNPNKPIPQYVEILTKLNNESLQNISSFDHKIYNMINSFLDTLMKPICFVAHNGNKFDYPIFLWELKCLDKDLAEDILCADTLLLFKDYFTNINYMQDTEILNMEEHVEKVNILQKPNNFKLITIYEHLLKTPAKNNHIAQDDCINMLHCANHIAKYFIEWCDKNALPLCKMK</sequence>
<dbReference type="SUPFAM" id="SSF53098">
    <property type="entry name" value="Ribonuclease H-like"/>
    <property type="match status" value="1"/>
</dbReference>
<dbReference type="SMART" id="SM00479">
    <property type="entry name" value="EXOIII"/>
    <property type="match status" value="1"/>
</dbReference>
<dbReference type="PANTHER" id="PTHR13058:SF19">
    <property type="entry name" value="LD40940P"/>
    <property type="match status" value="1"/>
</dbReference>
<dbReference type="GO" id="GO:0005737">
    <property type="term" value="C:cytoplasm"/>
    <property type="evidence" value="ECO:0007669"/>
    <property type="project" value="TreeGrafter"/>
</dbReference>
<feature type="domain" description="Exonuclease" evidence="8">
    <location>
        <begin position="4"/>
        <end position="214"/>
    </location>
</feature>
<keyword evidence="6" id="KW-0460">Magnesium</keyword>
<keyword evidence="3" id="KW-0479">Metal-binding</keyword>
<keyword evidence="10" id="KW-1185">Reference proteome</keyword>
<keyword evidence="4" id="KW-0378">Hydrolase</keyword>
<dbReference type="AlphaFoldDB" id="A0A834K0Y5"/>
<dbReference type="GO" id="GO:0003676">
    <property type="term" value="F:nucleic acid binding"/>
    <property type="evidence" value="ECO:0007669"/>
    <property type="project" value="InterPro"/>
</dbReference>
<dbReference type="Pfam" id="PF00929">
    <property type="entry name" value="RNase_T"/>
    <property type="match status" value="1"/>
</dbReference>
<dbReference type="GO" id="GO:0046872">
    <property type="term" value="F:metal ion binding"/>
    <property type="evidence" value="ECO:0007669"/>
    <property type="project" value="UniProtKB-KW"/>
</dbReference>
<evidence type="ECO:0000259" key="8">
    <source>
        <dbReference type="SMART" id="SM00479"/>
    </source>
</evidence>
<evidence type="ECO:0000256" key="4">
    <source>
        <dbReference type="ARBA" id="ARBA00022801"/>
    </source>
</evidence>
<dbReference type="InterPro" id="IPR013520">
    <property type="entry name" value="Ribonucl_H"/>
</dbReference>
<dbReference type="EMBL" id="JACSDZ010000008">
    <property type="protein sequence ID" value="KAF7397780.1"/>
    <property type="molecule type" value="Genomic_DNA"/>
</dbReference>
<dbReference type="Proteomes" id="UP000617340">
    <property type="component" value="Unassembled WGS sequence"/>
</dbReference>
<evidence type="ECO:0000256" key="3">
    <source>
        <dbReference type="ARBA" id="ARBA00022723"/>
    </source>
</evidence>
<dbReference type="InterPro" id="IPR036397">
    <property type="entry name" value="RNaseH_sf"/>
</dbReference>
<gene>
    <name evidence="9" type="ORF">HZH68_009002</name>
</gene>
<accession>A0A834K0Y5</accession>
<evidence type="ECO:0000256" key="1">
    <source>
        <dbReference type="ARBA" id="ARBA00001946"/>
    </source>
</evidence>
<evidence type="ECO:0000313" key="9">
    <source>
        <dbReference type="EMBL" id="KAF7397780.1"/>
    </source>
</evidence>
<evidence type="ECO:0000256" key="2">
    <source>
        <dbReference type="ARBA" id="ARBA00022722"/>
    </source>
</evidence>
<protein>
    <recommendedName>
        <fullName evidence="8">Exonuclease domain-containing protein</fullName>
    </recommendedName>
</protein>
<dbReference type="InterPro" id="IPR012337">
    <property type="entry name" value="RNaseH-like_sf"/>
</dbReference>